<feature type="non-terminal residue" evidence="2">
    <location>
        <position position="164"/>
    </location>
</feature>
<dbReference type="SMART" id="SM01347">
    <property type="entry name" value="Mre11_DNA_bind"/>
    <property type="match status" value="1"/>
</dbReference>
<dbReference type="Gene3D" id="3.30.110.110">
    <property type="entry name" value="Mre11, capping domain"/>
    <property type="match status" value="1"/>
</dbReference>
<dbReference type="Gene3D" id="3.60.21.10">
    <property type="match status" value="1"/>
</dbReference>
<dbReference type="GO" id="GO:0007095">
    <property type="term" value="P:mitotic G2 DNA damage checkpoint signaling"/>
    <property type="evidence" value="ECO:0007669"/>
    <property type="project" value="TreeGrafter"/>
</dbReference>
<dbReference type="PANTHER" id="PTHR10139:SF1">
    <property type="entry name" value="DOUBLE-STRAND BREAK REPAIR PROTEIN MRE11"/>
    <property type="match status" value="1"/>
</dbReference>
<dbReference type="InterPro" id="IPR029052">
    <property type="entry name" value="Metallo-depent_PP-like"/>
</dbReference>
<sequence>MGFHTTQSGSSVATSLIGEAKPKHILLLEIKGNQHRPTKIPLRSVRSFEYAEVVLKDEADVDPNDQYKVEHLKVVRNLIEKSSQPTASRSEPKLPLVRIKILWVFNYKPTTIRSEVANPQDILIFSKSAKKCQTAGEHGDDSEKLCPEELNQQTIEALVAYNRI</sequence>
<reference evidence="2 3" key="1">
    <citation type="journal article" date="2019" name="Sci. Rep.">
        <title>A high-quality genome of Eragrostis curvula grass provides insights into Poaceae evolution and supports new strategies to enhance forage quality.</title>
        <authorList>
            <person name="Carballo J."/>
            <person name="Santos B.A.C.M."/>
            <person name="Zappacosta D."/>
            <person name="Garbus I."/>
            <person name="Selva J.P."/>
            <person name="Gallo C.A."/>
            <person name="Diaz A."/>
            <person name="Albertini E."/>
            <person name="Caccamo M."/>
            <person name="Echenique V."/>
        </authorList>
    </citation>
    <scope>NUCLEOTIDE SEQUENCE [LARGE SCALE GENOMIC DNA]</scope>
    <source>
        <strain evidence="3">cv. Victoria</strain>
        <tissue evidence="2">Leaf</tissue>
    </source>
</reference>
<dbReference type="GO" id="GO:0006303">
    <property type="term" value="P:double-strand break repair via nonhomologous end joining"/>
    <property type="evidence" value="ECO:0007669"/>
    <property type="project" value="TreeGrafter"/>
</dbReference>
<evidence type="ECO:0000259" key="1">
    <source>
        <dbReference type="SMART" id="SM01347"/>
    </source>
</evidence>
<name>A0A5J9U4E9_9POAL</name>
<dbReference type="GO" id="GO:0000723">
    <property type="term" value="P:telomere maintenance"/>
    <property type="evidence" value="ECO:0007669"/>
    <property type="project" value="TreeGrafter"/>
</dbReference>
<dbReference type="GO" id="GO:0035861">
    <property type="term" value="C:site of double-strand break"/>
    <property type="evidence" value="ECO:0007669"/>
    <property type="project" value="TreeGrafter"/>
</dbReference>
<dbReference type="AlphaFoldDB" id="A0A5J9U4E9"/>
<dbReference type="Proteomes" id="UP000324897">
    <property type="component" value="Chromosome 7"/>
</dbReference>
<dbReference type="GO" id="GO:0030145">
    <property type="term" value="F:manganese ion binding"/>
    <property type="evidence" value="ECO:0007669"/>
    <property type="project" value="InterPro"/>
</dbReference>
<dbReference type="GO" id="GO:0000724">
    <property type="term" value="P:double-strand break repair via homologous recombination"/>
    <property type="evidence" value="ECO:0007669"/>
    <property type="project" value="TreeGrafter"/>
</dbReference>
<accession>A0A5J9U4E9</accession>
<evidence type="ECO:0000313" key="3">
    <source>
        <dbReference type="Proteomes" id="UP000324897"/>
    </source>
</evidence>
<feature type="domain" description="Mre11 DNA-binding" evidence="1">
    <location>
        <begin position="35"/>
        <end position="164"/>
    </location>
</feature>
<keyword evidence="3" id="KW-1185">Reference proteome</keyword>
<feature type="non-terminal residue" evidence="2">
    <location>
        <position position="1"/>
    </location>
</feature>
<evidence type="ECO:0000313" key="2">
    <source>
        <dbReference type="EMBL" id="TVU18523.1"/>
    </source>
</evidence>
<dbReference type="Pfam" id="PF04152">
    <property type="entry name" value="Mre11_DNA_bind"/>
    <property type="match status" value="1"/>
</dbReference>
<dbReference type="GO" id="GO:0097552">
    <property type="term" value="P:mitochondrial double-strand break repair via homologous recombination"/>
    <property type="evidence" value="ECO:0007669"/>
    <property type="project" value="TreeGrafter"/>
</dbReference>
<dbReference type="PANTHER" id="PTHR10139">
    <property type="entry name" value="DOUBLE-STRAND BREAK REPAIR PROTEIN MRE11"/>
    <property type="match status" value="1"/>
</dbReference>
<dbReference type="InterPro" id="IPR007281">
    <property type="entry name" value="Mre11_DNA-bd"/>
</dbReference>
<dbReference type="Gramene" id="TVU18523">
    <property type="protein sequence ID" value="TVU18523"/>
    <property type="gene ID" value="EJB05_34628"/>
</dbReference>
<comment type="caution">
    <text evidence="2">The sequence shown here is derived from an EMBL/GenBank/DDBJ whole genome shotgun (WGS) entry which is preliminary data.</text>
</comment>
<dbReference type="EMBL" id="RWGY01000029">
    <property type="protein sequence ID" value="TVU18523.1"/>
    <property type="molecule type" value="Genomic_DNA"/>
</dbReference>
<dbReference type="GO" id="GO:0042138">
    <property type="term" value="P:meiotic DNA double-strand break formation"/>
    <property type="evidence" value="ECO:0007669"/>
    <property type="project" value="TreeGrafter"/>
</dbReference>
<dbReference type="InterPro" id="IPR038487">
    <property type="entry name" value="Mre11_capping_dom"/>
</dbReference>
<dbReference type="GO" id="GO:0000014">
    <property type="term" value="F:single-stranded DNA endodeoxyribonuclease activity"/>
    <property type="evidence" value="ECO:0007669"/>
    <property type="project" value="TreeGrafter"/>
</dbReference>
<proteinExistence type="predicted"/>
<protein>
    <recommendedName>
        <fullName evidence="1">Mre11 DNA-binding domain-containing protein</fullName>
    </recommendedName>
</protein>
<organism evidence="2 3">
    <name type="scientific">Eragrostis curvula</name>
    <name type="common">weeping love grass</name>
    <dbReference type="NCBI Taxonomy" id="38414"/>
    <lineage>
        <taxon>Eukaryota</taxon>
        <taxon>Viridiplantae</taxon>
        <taxon>Streptophyta</taxon>
        <taxon>Embryophyta</taxon>
        <taxon>Tracheophyta</taxon>
        <taxon>Spermatophyta</taxon>
        <taxon>Magnoliopsida</taxon>
        <taxon>Liliopsida</taxon>
        <taxon>Poales</taxon>
        <taxon>Poaceae</taxon>
        <taxon>PACMAD clade</taxon>
        <taxon>Chloridoideae</taxon>
        <taxon>Eragrostideae</taxon>
        <taxon>Eragrostidinae</taxon>
        <taxon>Eragrostis</taxon>
    </lineage>
</organism>
<gene>
    <name evidence="2" type="ORF">EJB05_34628</name>
</gene>
<dbReference type="OrthoDB" id="1908066at2759"/>
<dbReference type="GO" id="GO:0030870">
    <property type="term" value="C:Mre11 complex"/>
    <property type="evidence" value="ECO:0007669"/>
    <property type="project" value="TreeGrafter"/>
</dbReference>